<name>A0A0F9A418_9ZZZZ</name>
<sequence length="122" mass="13451">MKASVSGVALTTGRWLLALLFFAGFIQKLIDPSAAQALLVAWHLPGALVWPAMVFNGVAAFMLVTGIWIAQLSFALALYCMFTSIFHFIPSDPWQMSIFVKNWAIAGGLLILAGHAWEHRKY</sequence>
<feature type="transmembrane region" description="Helical" evidence="5">
    <location>
        <begin position="72"/>
        <end position="90"/>
    </location>
</feature>
<dbReference type="GO" id="GO:0016020">
    <property type="term" value="C:membrane"/>
    <property type="evidence" value="ECO:0007669"/>
    <property type="project" value="UniProtKB-SubCell"/>
</dbReference>
<evidence type="ECO:0000256" key="4">
    <source>
        <dbReference type="ARBA" id="ARBA00023136"/>
    </source>
</evidence>
<evidence type="ECO:0000313" key="6">
    <source>
        <dbReference type="EMBL" id="KKK92900.1"/>
    </source>
</evidence>
<gene>
    <name evidence="6" type="ORF">LCGC14_2698300</name>
</gene>
<evidence type="ECO:0000256" key="1">
    <source>
        <dbReference type="ARBA" id="ARBA00004141"/>
    </source>
</evidence>
<evidence type="ECO:0000256" key="5">
    <source>
        <dbReference type="SAM" id="Phobius"/>
    </source>
</evidence>
<feature type="transmembrane region" description="Helical" evidence="5">
    <location>
        <begin position="96"/>
        <end position="117"/>
    </location>
</feature>
<evidence type="ECO:0008006" key="7">
    <source>
        <dbReference type="Google" id="ProtNLM"/>
    </source>
</evidence>
<evidence type="ECO:0000256" key="2">
    <source>
        <dbReference type="ARBA" id="ARBA00022692"/>
    </source>
</evidence>
<keyword evidence="2 5" id="KW-0812">Transmembrane</keyword>
<organism evidence="6">
    <name type="scientific">marine sediment metagenome</name>
    <dbReference type="NCBI Taxonomy" id="412755"/>
    <lineage>
        <taxon>unclassified sequences</taxon>
        <taxon>metagenomes</taxon>
        <taxon>ecological metagenomes</taxon>
    </lineage>
</organism>
<protein>
    <recommendedName>
        <fullName evidence="7">DoxX family protein</fullName>
    </recommendedName>
</protein>
<comment type="subcellular location">
    <subcellularLocation>
        <location evidence="1">Membrane</location>
        <topology evidence="1">Multi-pass membrane protein</topology>
    </subcellularLocation>
</comment>
<keyword evidence="3 5" id="KW-1133">Transmembrane helix</keyword>
<feature type="transmembrane region" description="Helical" evidence="5">
    <location>
        <begin position="47"/>
        <end position="65"/>
    </location>
</feature>
<reference evidence="6" key="1">
    <citation type="journal article" date="2015" name="Nature">
        <title>Complex archaea that bridge the gap between prokaryotes and eukaryotes.</title>
        <authorList>
            <person name="Spang A."/>
            <person name="Saw J.H."/>
            <person name="Jorgensen S.L."/>
            <person name="Zaremba-Niedzwiedzka K."/>
            <person name="Martijn J."/>
            <person name="Lind A.E."/>
            <person name="van Eijk R."/>
            <person name="Schleper C."/>
            <person name="Guy L."/>
            <person name="Ettema T.J."/>
        </authorList>
    </citation>
    <scope>NUCLEOTIDE SEQUENCE</scope>
</reference>
<dbReference type="Pfam" id="PF07681">
    <property type="entry name" value="DoxX"/>
    <property type="match status" value="1"/>
</dbReference>
<keyword evidence="4 5" id="KW-0472">Membrane</keyword>
<dbReference type="EMBL" id="LAZR01048009">
    <property type="protein sequence ID" value="KKK92900.1"/>
    <property type="molecule type" value="Genomic_DNA"/>
</dbReference>
<proteinExistence type="predicted"/>
<dbReference type="AlphaFoldDB" id="A0A0F9A418"/>
<accession>A0A0F9A418</accession>
<comment type="caution">
    <text evidence="6">The sequence shown here is derived from an EMBL/GenBank/DDBJ whole genome shotgun (WGS) entry which is preliminary data.</text>
</comment>
<evidence type="ECO:0000256" key="3">
    <source>
        <dbReference type="ARBA" id="ARBA00022989"/>
    </source>
</evidence>
<dbReference type="InterPro" id="IPR032808">
    <property type="entry name" value="DoxX"/>
</dbReference>